<gene>
    <name evidence="1" type="ORF">MTR67_031366</name>
</gene>
<name>A0AAF0ZDM8_SOLVR</name>
<dbReference type="Proteomes" id="UP001234989">
    <property type="component" value="Chromosome 7"/>
</dbReference>
<keyword evidence="2" id="KW-1185">Reference proteome</keyword>
<evidence type="ECO:0000313" key="2">
    <source>
        <dbReference type="Proteomes" id="UP001234989"/>
    </source>
</evidence>
<evidence type="ECO:0000313" key="1">
    <source>
        <dbReference type="EMBL" id="WMV37981.1"/>
    </source>
</evidence>
<sequence length="78" mass="8759">MGVKSTTSNEKEATKCYWKTSLSCYSYRAWAPVPTKANNASIAARLQDFIRMSPPEFLRSQENKGTDATLVTWDCFTG</sequence>
<dbReference type="EMBL" id="CP133618">
    <property type="protein sequence ID" value="WMV37981.1"/>
    <property type="molecule type" value="Genomic_DNA"/>
</dbReference>
<dbReference type="AlphaFoldDB" id="A0AAF0ZDM8"/>
<protein>
    <submittedName>
        <fullName evidence="1">Uncharacterized protein</fullName>
    </submittedName>
</protein>
<accession>A0AAF0ZDM8</accession>
<reference evidence="1" key="1">
    <citation type="submission" date="2023-08" db="EMBL/GenBank/DDBJ databases">
        <title>A de novo genome assembly of Solanum verrucosum Schlechtendal, a Mexican diploid species geographically isolated from the other diploid A-genome species in potato relatives.</title>
        <authorList>
            <person name="Hosaka K."/>
        </authorList>
    </citation>
    <scope>NUCLEOTIDE SEQUENCE</scope>
    <source>
        <tissue evidence="1">Young leaves</tissue>
    </source>
</reference>
<proteinExistence type="predicted"/>
<organism evidence="1 2">
    <name type="scientific">Solanum verrucosum</name>
    <dbReference type="NCBI Taxonomy" id="315347"/>
    <lineage>
        <taxon>Eukaryota</taxon>
        <taxon>Viridiplantae</taxon>
        <taxon>Streptophyta</taxon>
        <taxon>Embryophyta</taxon>
        <taxon>Tracheophyta</taxon>
        <taxon>Spermatophyta</taxon>
        <taxon>Magnoliopsida</taxon>
        <taxon>eudicotyledons</taxon>
        <taxon>Gunneridae</taxon>
        <taxon>Pentapetalae</taxon>
        <taxon>asterids</taxon>
        <taxon>lamiids</taxon>
        <taxon>Solanales</taxon>
        <taxon>Solanaceae</taxon>
        <taxon>Solanoideae</taxon>
        <taxon>Solaneae</taxon>
        <taxon>Solanum</taxon>
    </lineage>
</organism>